<feature type="active site" description="Proton acceptor" evidence="7">
    <location>
        <position position="20"/>
    </location>
</feature>
<keyword evidence="3 7" id="KW-0378">Hydrolase</keyword>
<comment type="catalytic activity">
    <reaction evidence="7 8">
        <text>an N-acyl-L-alpha-aminoacyl-tRNA + H2O = an N-acyl-L-amino acid + a tRNA + H(+)</text>
        <dbReference type="Rhea" id="RHEA:54448"/>
        <dbReference type="Rhea" id="RHEA-COMP:10123"/>
        <dbReference type="Rhea" id="RHEA-COMP:13883"/>
        <dbReference type="ChEBI" id="CHEBI:15377"/>
        <dbReference type="ChEBI" id="CHEBI:15378"/>
        <dbReference type="ChEBI" id="CHEBI:59874"/>
        <dbReference type="ChEBI" id="CHEBI:78442"/>
        <dbReference type="ChEBI" id="CHEBI:138191"/>
        <dbReference type="EC" id="3.1.1.29"/>
    </reaction>
</comment>
<evidence type="ECO:0000256" key="9">
    <source>
        <dbReference type="RuleBase" id="RU004320"/>
    </source>
</evidence>
<dbReference type="CDD" id="cd00462">
    <property type="entry name" value="PTH"/>
    <property type="match status" value="1"/>
</dbReference>
<feature type="site" description="Discriminates between blocked and unblocked aminoacyl-tRNA" evidence="7">
    <location>
        <position position="10"/>
    </location>
</feature>
<dbReference type="Gene3D" id="3.40.50.1470">
    <property type="entry name" value="Peptidyl-tRNA hydrolase"/>
    <property type="match status" value="1"/>
</dbReference>
<dbReference type="GO" id="GO:0004045">
    <property type="term" value="F:peptidyl-tRNA hydrolase activity"/>
    <property type="evidence" value="ECO:0007669"/>
    <property type="project" value="UniProtKB-UniRule"/>
</dbReference>
<dbReference type="HAMAP" id="MF_00083">
    <property type="entry name" value="Pept_tRNA_hydro_bact"/>
    <property type="match status" value="1"/>
</dbReference>
<dbReference type="InterPro" id="IPR018171">
    <property type="entry name" value="Pept_tRNA_hydro_CS"/>
</dbReference>
<feature type="binding site" evidence="7">
    <location>
        <position position="15"/>
    </location>
    <ligand>
        <name>tRNA</name>
        <dbReference type="ChEBI" id="CHEBI:17843"/>
    </ligand>
</feature>
<sequence>MKYLIVGLGNPGAKYENTRHNIGFKVVEKFAEERGAEFETLKHAQVAHAKWKGRQVVLIKPTTFMNLSGKAVNYWMQQEKIPLANVLVIMDDISLPFGTLRLKGKGSDAGHNGLKDIEKMVGTSKYARLKFGVGNDFHPGQQADYVLGEWKKNEALDLPERIEMSTNFIKDFTTIGLQMTMTNWNNK</sequence>
<dbReference type="OrthoDB" id="9800507at2"/>
<evidence type="ECO:0000256" key="2">
    <source>
        <dbReference type="ARBA" id="ARBA00022555"/>
    </source>
</evidence>
<dbReference type="NCBIfam" id="TIGR00447">
    <property type="entry name" value="pth"/>
    <property type="match status" value="1"/>
</dbReference>
<dbReference type="EC" id="3.1.1.29" evidence="1 7"/>
<dbReference type="GO" id="GO:0006515">
    <property type="term" value="P:protein quality control for misfolded or incompletely synthesized proteins"/>
    <property type="evidence" value="ECO:0007669"/>
    <property type="project" value="UniProtKB-UniRule"/>
</dbReference>
<evidence type="ECO:0000256" key="7">
    <source>
        <dbReference type="HAMAP-Rule" id="MF_00083"/>
    </source>
</evidence>
<keyword evidence="11" id="KW-1185">Reference proteome</keyword>
<evidence type="ECO:0000256" key="4">
    <source>
        <dbReference type="ARBA" id="ARBA00022884"/>
    </source>
</evidence>
<reference evidence="10 11" key="1">
    <citation type="submission" date="2016-10" db="EMBL/GenBank/DDBJ databases">
        <authorList>
            <person name="de Groot N.N."/>
        </authorList>
    </citation>
    <scope>NUCLEOTIDE SEQUENCE [LARGE SCALE GENOMIC DNA]</scope>
    <source>
        <strain evidence="10 11">CGMCC 1.7005</strain>
    </source>
</reference>
<evidence type="ECO:0000313" key="11">
    <source>
        <dbReference type="Proteomes" id="UP000236454"/>
    </source>
</evidence>
<evidence type="ECO:0000256" key="6">
    <source>
        <dbReference type="ARBA" id="ARBA00050038"/>
    </source>
</evidence>
<dbReference type="STRING" id="477690.SAMN05216474_1527"/>
<dbReference type="InterPro" id="IPR001328">
    <property type="entry name" value="Pept_tRNA_hydro"/>
</dbReference>
<comment type="function">
    <text evidence="7">Catalyzes the release of premature peptidyl moieties from peptidyl-tRNA molecules trapped in stalled 50S ribosomal subunits, and thus maintains levels of free tRNAs and 50S ribosomes.</text>
</comment>
<dbReference type="AlphaFoldDB" id="A0A1I6ZPK0"/>
<feature type="binding site" evidence="7">
    <location>
        <position position="64"/>
    </location>
    <ligand>
        <name>tRNA</name>
        <dbReference type="ChEBI" id="CHEBI:17843"/>
    </ligand>
</feature>
<comment type="similarity">
    <text evidence="5 7 9">Belongs to the PTH family.</text>
</comment>
<feature type="binding site" evidence="7">
    <location>
        <position position="66"/>
    </location>
    <ligand>
        <name>tRNA</name>
        <dbReference type="ChEBI" id="CHEBI:17843"/>
    </ligand>
</feature>
<dbReference type="InterPro" id="IPR036416">
    <property type="entry name" value="Pept_tRNA_hydro_sf"/>
</dbReference>
<gene>
    <name evidence="7" type="primary">pth</name>
    <name evidence="10" type="ORF">SAMN05216474_1527</name>
</gene>
<dbReference type="PANTHER" id="PTHR17224">
    <property type="entry name" value="PEPTIDYL-TRNA HYDROLASE"/>
    <property type="match status" value="1"/>
</dbReference>
<evidence type="ECO:0000256" key="1">
    <source>
        <dbReference type="ARBA" id="ARBA00013260"/>
    </source>
</evidence>
<comment type="subunit">
    <text evidence="7">Monomer.</text>
</comment>
<dbReference type="Pfam" id="PF01195">
    <property type="entry name" value="Pept_tRNA_hydro"/>
    <property type="match status" value="1"/>
</dbReference>
<protein>
    <recommendedName>
        <fullName evidence="6 7">Peptidyl-tRNA hydrolase</fullName>
        <shortName evidence="7">Pth</shortName>
        <ecNumber evidence="1 7">3.1.1.29</ecNumber>
    </recommendedName>
</protein>
<dbReference type="SUPFAM" id="SSF53178">
    <property type="entry name" value="Peptidyl-tRNA hydrolase-like"/>
    <property type="match status" value="1"/>
</dbReference>
<keyword evidence="2 7" id="KW-0820">tRNA-binding</keyword>
<dbReference type="PROSITE" id="PS01195">
    <property type="entry name" value="PEPT_TRNA_HYDROL_1"/>
    <property type="match status" value="1"/>
</dbReference>
<dbReference type="PANTHER" id="PTHR17224:SF1">
    <property type="entry name" value="PEPTIDYL-TRNA HYDROLASE"/>
    <property type="match status" value="1"/>
</dbReference>
<dbReference type="RefSeq" id="WP_090247829.1">
    <property type="nucleotide sequence ID" value="NZ_FPAS01000002.1"/>
</dbReference>
<dbReference type="GO" id="GO:0005737">
    <property type="term" value="C:cytoplasm"/>
    <property type="evidence" value="ECO:0007669"/>
    <property type="project" value="UniProtKB-SubCell"/>
</dbReference>
<dbReference type="Proteomes" id="UP000236454">
    <property type="component" value="Unassembled WGS sequence"/>
</dbReference>
<dbReference type="PROSITE" id="PS01196">
    <property type="entry name" value="PEPT_TRNA_HYDROL_2"/>
    <property type="match status" value="1"/>
</dbReference>
<feature type="site" description="Stabilizes the basic form of H active site to accept a proton" evidence="7">
    <location>
        <position position="91"/>
    </location>
</feature>
<proteinExistence type="inferred from homology"/>
<accession>A0A1I6ZPK0</accession>
<feature type="binding site" evidence="7">
    <location>
        <position position="112"/>
    </location>
    <ligand>
        <name>tRNA</name>
        <dbReference type="ChEBI" id="CHEBI:17843"/>
    </ligand>
</feature>
<comment type="subcellular location">
    <subcellularLocation>
        <location evidence="7">Cytoplasm</location>
    </subcellularLocation>
</comment>
<evidence type="ECO:0000256" key="5">
    <source>
        <dbReference type="ARBA" id="ARBA00038063"/>
    </source>
</evidence>
<evidence type="ECO:0000256" key="3">
    <source>
        <dbReference type="ARBA" id="ARBA00022801"/>
    </source>
</evidence>
<comment type="function">
    <text evidence="7">Hydrolyzes ribosome-free peptidyl-tRNAs (with 1 or more amino acids incorporated), which drop off the ribosome during protein synthesis, or as a result of ribosome stalling.</text>
</comment>
<dbReference type="GO" id="GO:0000049">
    <property type="term" value="F:tRNA binding"/>
    <property type="evidence" value="ECO:0007669"/>
    <property type="project" value="UniProtKB-UniRule"/>
</dbReference>
<evidence type="ECO:0000313" key="10">
    <source>
        <dbReference type="EMBL" id="SFT64633.1"/>
    </source>
</evidence>
<dbReference type="GO" id="GO:0072344">
    <property type="term" value="P:rescue of stalled ribosome"/>
    <property type="evidence" value="ECO:0007669"/>
    <property type="project" value="UniProtKB-UniRule"/>
</dbReference>
<keyword evidence="4 7" id="KW-0694">RNA-binding</keyword>
<keyword evidence="7" id="KW-0963">Cytoplasm</keyword>
<organism evidence="10 11">
    <name type="scientific">Lishizhenia tianjinensis</name>
    <dbReference type="NCBI Taxonomy" id="477690"/>
    <lineage>
        <taxon>Bacteria</taxon>
        <taxon>Pseudomonadati</taxon>
        <taxon>Bacteroidota</taxon>
        <taxon>Flavobacteriia</taxon>
        <taxon>Flavobacteriales</taxon>
        <taxon>Crocinitomicaceae</taxon>
        <taxon>Lishizhenia</taxon>
    </lineage>
</organism>
<dbReference type="FunFam" id="3.40.50.1470:FF:000001">
    <property type="entry name" value="Peptidyl-tRNA hydrolase"/>
    <property type="match status" value="1"/>
</dbReference>
<name>A0A1I6ZPK0_9FLAO</name>
<dbReference type="EMBL" id="FPAS01000002">
    <property type="protein sequence ID" value="SFT64633.1"/>
    <property type="molecule type" value="Genomic_DNA"/>
</dbReference>
<evidence type="ECO:0000256" key="8">
    <source>
        <dbReference type="RuleBase" id="RU000673"/>
    </source>
</evidence>